<accession>A0A0L7AY51</accession>
<dbReference type="EMBL" id="AVQD01000012">
    <property type="protein sequence ID" value="KOA39958.1"/>
    <property type="molecule type" value="Genomic_DNA"/>
</dbReference>
<organism evidence="1 2">
    <name type="scientific">Bifidobacterium breve MCC 1128</name>
    <dbReference type="NCBI Taxonomy" id="1365965"/>
    <lineage>
        <taxon>Bacteria</taxon>
        <taxon>Bacillati</taxon>
        <taxon>Actinomycetota</taxon>
        <taxon>Actinomycetes</taxon>
        <taxon>Bifidobacteriales</taxon>
        <taxon>Bifidobacteriaceae</taxon>
        <taxon>Bifidobacterium</taxon>
    </lineage>
</organism>
<proteinExistence type="predicted"/>
<evidence type="ECO:0000313" key="1">
    <source>
        <dbReference type="EMBL" id="KOA39958.1"/>
    </source>
</evidence>
<reference evidence="1 2" key="1">
    <citation type="journal article" date="2015" name="Int J Genomics">
        <title>Comparative Genomics Revealed Genetic Diversity and Species/Strain-Level Differences in Carbohydrate Metabolism of Three Probiotic Bifidobacterial Species.</title>
        <authorList>
            <person name="Odamaki T."/>
            <person name="Horigome A."/>
            <person name="Sugahara H."/>
            <person name="Hashikura N."/>
            <person name="Minami J."/>
            <person name="Xiao J.Z."/>
            <person name="Abe F."/>
        </authorList>
    </citation>
    <scope>NUCLEOTIDE SEQUENCE [LARGE SCALE GENOMIC DNA]</scope>
    <source>
        <strain evidence="1 2">MCC 1128</strain>
    </source>
</reference>
<comment type="caution">
    <text evidence="1">The sequence shown here is derived from an EMBL/GenBank/DDBJ whole genome shotgun (WGS) entry which is preliminary data.</text>
</comment>
<name>A0A0L7AY51_BIFBR</name>
<protein>
    <submittedName>
        <fullName evidence="1">Uncharacterized protein</fullName>
    </submittedName>
</protein>
<dbReference type="Proteomes" id="UP000037193">
    <property type="component" value="Unassembled WGS sequence"/>
</dbReference>
<dbReference type="AlphaFoldDB" id="A0A0L7AY51"/>
<evidence type="ECO:0000313" key="2">
    <source>
        <dbReference type="Proteomes" id="UP000037193"/>
    </source>
</evidence>
<dbReference type="PATRIC" id="fig|1365965.3.peg.1511"/>
<sequence length="46" mass="5000">MFTYVHRVADKLGVASRKEVLDACARYDLLCPGFPTGLACGMPGIR</sequence>
<gene>
    <name evidence="1" type="ORF">BBM1128_07525</name>
</gene>